<evidence type="ECO:0000256" key="1">
    <source>
        <dbReference type="SAM" id="MobiDB-lite"/>
    </source>
</evidence>
<protein>
    <submittedName>
        <fullName evidence="2">Uncharacterized protein</fullName>
    </submittedName>
</protein>
<evidence type="ECO:0000313" key="3">
    <source>
        <dbReference type="Proteomes" id="UP000313359"/>
    </source>
</evidence>
<accession>A0A5C2S9K9</accession>
<reference evidence="2" key="1">
    <citation type="journal article" date="2018" name="Genome Biol. Evol.">
        <title>Genomics and development of Lentinus tigrinus, a white-rot wood-decaying mushroom with dimorphic fruiting bodies.</title>
        <authorList>
            <person name="Wu B."/>
            <person name="Xu Z."/>
            <person name="Knudson A."/>
            <person name="Carlson A."/>
            <person name="Chen N."/>
            <person name="Kovaka S."/>
            <person name="LaButti K."/>
            <person name="Lipzen A."/>
            <person name="Pennachio C."/>
            <person name="Riley R."/>
            <person name="Schakwitz W."/>
            <person name="Umezawa K."/>
            <person name="Ohm R.A."/>
            <person name="Grigoriev I.V."/>
            <person name="Nagy L.G."/>
            <person name="Gibbons J."/>
            <person name="Hibbett D."/>
        </authorList>
    </citation>
    <scope>NUCLEOTIDE SEQUENCE [LARGE SCALE GENOMIC DNA]</scope>
    <source>
        <strain evidence="2">ALCF2SS1-6</strain>
    </source>
</reference>
<keyword evidence="3" id="KW-1185">Reference proteome</keyword>
<dbReference type="AlphaFoldDB" id="A0A5C2S9K9"/>
<name>A0A5C2S9K9_9APHY</name>
<sequence length="165" mass="18086">MSEVVAKGEGADASSNASRPALNLVEHLTTNYRVLVTASDRSGTLRQVPEACRTRRQRSWTARTPRPRLGNTAPSPQGLPSLKLDCGHPFRQLSGRTKAEDTDPNPPAYLQEASTLSGSQAVVAESEPDSHGFCTPTARARFMRRRYDGDLRAKQALSRPRPSFQ</sequence>
<dbReference type="EMBL" id="ML122265">
    <property type="protein sequence ID" value="RPD60535.1"/>
    <property type="molecule type" value="Genomic_DNA"/>
</dbReference>
<organism evidence="2 3">
    <name type="scientific">Lentinus tigrinus ALCF2SS1-6</name>
    <dbReference type="NCBI Taxonomy" id="1328759"/>
    <lineage>
        <taxon>Eukaryota</taxon>
        <taxon>Fungi</taxon>
        <taxon>Dikarya</taxon>
        <taxon>Basidiomycota</taxon>
        <taxon>Agaricomycotina</taxon>
        <taxon>Agaricomycetes</taxon>
        <taxon>Polyporales</taxon>
        <taxon>Polyporaceae</taxon>
        <taxon>Lentinus</taxon>
    </lineage>
</organism>
<feature type="region of interest" description="Disordered" evidence="1">
    <location>
        <begin position="46"/>
        <end position="137"/>
    </location>
</feature>
<dbReference type="Proteomes" id="UP000313359">
    <property type="component" value="Unassembled WGS sequence"/>
</dbReference>
<proteinExistence type="predicted"/>
<evidence type="ECO:0000313" key="2">
    <source>
        <dbReference type="EMBL" id="RPD60535.1"/>
    </source>
</evidence>
<gene>
    <name evidence="2" type="ORF">L227DRAFT_89920</name>
</gene>